<gene>
    <name evidence="2" type="ORF">A3H16_00770</name>
</gene>
<organism evidence="2 3">
    <name type="scientific">Candidatus Kaiserbacteria bacterium RIFCSPLOWO2_12_FULL_53_8</name>
    <dbReference type="NCBI Taxonomy" id="1798529"/>
    <lineage>
        <taxon>Bacteria</taxon>
        <taxon>Candidatus Kaiseribacteriota</taxon>
    </lineage>
</organism>
<evidence type="ECO:0000313" key="3">
    <source>
        <dbReference type="Proteomes" id="UP000178601"/>
    </source>
</evidence>
<name>A0A1F6G268_9BACT</name>
<dbReference type="AlphaFoldDB" id="A0A1F6G268"/>
<keyword evidence="1" id="KW-1133">Transmembrane helix</keyword>
<feature type="transmembrane region" description="Helical" evidence="1">
    <location>
        <begin position="20"/>
        <end position="38"/>
    </location>
</feature>
<feature type="transmembrane region" description="Helical" evidence="1">
    <location>
        <begin position="81"/>
        <end position="100"/>
    </location>
</feature>
<sequence>MLSYWFYPNPGNADYANPKVLLLFAACLLLFLGSFIVSSWRKNHGNSVTRKLARSWSSAMRWFAIIGIILVVSRVEDIQFVAIRFLWVLWALAAFLFVLLQMWLWKKRHYTVVPTVRTEDPREKYLPRKK</sequence>
<proteinExistence type="predicted"/>
<accession>A0A1F6G268</accession>
<dbReference type="Proteomes" id="UP000178601">
    <property type="component" value="Unassembled WGS sequence"/>
</dbReference>
<feature type="transmembrane region" description="Helical" evidence="1">
    <location>
        <begin position="59"/>
        <end position="75"/>
    </location>
</feature>
<protein>
    <submittedName>
        <fullName evidence="2">Uncharacterized protein</fullName>
    </submittedName>
</protein>
<dbReference type="EMBL" id="MFMQ01000011">
    <property type="protein sequence ID" value="OGG92228.1"/>
    <property type="molecule type" value="Genomic_DNA"/>
</dbReference>
<reference evidence="2 3" key="1">
    <citation type="journal article" date="2016" name="Nat. Commun.">
        <title>Thousands of microbial genomes shed light on interconnected biogeochemical processes in an aquifer system.</title>
        <authorList>
            <person name="Anantharaman K."/>
            <person name="Brown C.T."/>
            <person name="Hug L.A."/>
            <person name="Sharon I."/>
            <person name="Castelle C.J."/>
            <person name="Probst A.J."/>
            <person name="Thomas B.C."/>
            <person name="Singh A."/>
            <person name="Wilkins M.J."/>
            <person name="Karaoz U."/>
            <person name="Brodie E.L."/>
            <person name="Williams K.H."/>
            <person name="Hubbard S.S."/>
            <person name="Banfield J.F."/>
        </authorList>
    </citation>
    <scope>NUCLEOTIDE SEQUENCE [LARGE SCALE GENOMIC DNA]</scope>
</reference>
<keyword evidence="1" id="KW-0812">Transmembrane</keyword>
<evidence type="ECO:0000313" key="2">
    <source>
        <dbReference type="EMBL" id="OGG92228.1"/>
    </source>
</evidence>
<evidence type="ECO:0000256" key="1">
    <source>
        <dbReference type="SAM" id="Phobius"/>
    </source>
</evidence>
<comment type="caution">
    <text evidence="2">The sequence shown here is derived from an EMBL/GenBank/DDBJ whole genome shotgun (WGS) entry which is preliminary data.</text>
</comment>
<keyword evidence="1" id="KW-0472">Membrane</keyword>